<name>A0ABQ4S794_9HYPH</name>
<evidence type="ECO:0000313" key="1">
    <source>
        <dbReference type="EMBL" id="GJD97739.1"/>
    </source>
</evidence>
<evidence type="ECO:0000313" key="2">
    <source>
        <dbReference type="Proteomes" id="UP001055125"/>
    </source>
</evidence>
<proteinExistence type="predicted"/>
<dbReference type="RefSeq" id="WP_238246788.1">
    <property type="nucleotide sequence ID" value="NZ_BPQP01000105.1"/>
</dbReference>
<comment type="caution">
    <text evidence="1">The sequence shown here is derived from an EMBL/GenBank/DDBJ whole genome shotgun (WGS) entry which is preliminary data.</text>
</comment>
<gene>
    <name evidence="1" type="ORF">OCOJLMKI_4972</name>
</gene>
<accession>A0ABQ4S794</accession>
<reference evidence="1" key="1">
    <citation type="journal article" date="2021" name="Front. Microbiol.">
        <title>Comprehensive Comparative Genomics and Phenotyping of Methylobacterium Species.</title>
        <authorList>
            <person name="Alessa O."/>
            <person name="Ogura Y."/>
            <person name="Fujitani Y."/>
            <person name="Takami H."/>
            <person name="Hayashi T."/>
            <person name="Sahin N."/>
            <person name="Tani A."/>
        </authorList>
    </citation>
    <scope>NUCLEOTIDE SEQUENCE</scope>
    <source>
        <strain evidence="1">DSM 19015</strain>
    </source>
</reference>
<dbReference type="Proteomes" id="UP001055125">
    <property type="component" value="Unassembled WGS sequence"/>
</dbReference>
<organism evidence="1 2">
    <name type="scientific">Methylobacterium iners</name>
    <dbReference type="NCBI Taxonomy" id="418707"/>
    <lineage>
        <taxon>Bacteria</taxon>
        <taxon>Pseudomonadati</taxon>
        <taxon>Pseudomonadota</taxon>
        <taxon>Alphaproteobacteria</taxon>
        <taxon>Hyphomicrobiales</taxon>
        <taxon>Methylobacteriaceae</taxon>
        <taxon>Methylobacterium</taxon>
    </lineage>
</organism>
<sequence length="148" mass="16720">MVAYSFKKQFVPSIRQGTKNQTIRAERKRHARPGERVQLYQGMRTRYCSLIAEPICEAVLPIIIELDAQIVMLDERIITDPDALDAFAVSDGFAEWSKLDAFWRRTHPGTSVFRGVLVRWTPLDPSERPLREAAGGGQMDLFEAGAEA</sequence>
<keyword evidence="2" id="KW-1185">Reference proteome</keyword>
<reference evidence="1" key="2">
    <citation type="submission" date="2021-08" db="EMBL/GenBank/DDBJ databases">
        <authorList>
            <person name="Tani A."/>
            <person name="Ola A."/>
            <person name="Ogura Y."/>
            <person name="Katsura K."/>
            <person name="Hayashi T."/>
        </authorList>
    </citation>
    <scope>NUCLEOTIDE SEQUENCE</scope>
    <source>
        <strain evidence="1">DSM 19015</strain>
    </source>
</reference>
<dbReference type="Gene3D" id="2.30.130.30">
    <property type="entry name" value="Hypothetical protein"/>
    <property type="match status" value="1"/>
</dbReference>
<evidence type="ECO:0008006" key="3">
    <source>
        <dbReference type="Google" id="ProtNLM"/>
    </source>
</evidence>
<dbReference type="EMBL" id="BPQP01000105">
    <property type="protein sequence ID" value="GJD97739.1"/>
    <property type="molecule type" value="Genomic_DNA"/>
</dbReference>
<protein>
    <recommendedName>
        <fullName evidence="3">ASCH domain-containing protein</fullName>
    </recommendedName>
</protein>